<protein>
    <submittedName>
        <fullName evidence="1">Uncharacterized protein</fullName>
    </submittedName>
</protein>
<comment type="caution">
    <text evidence="1">The sequence shown here is derived from an EMBL/GenBank/DDBJ whole genome shotgun (WGS) entry which is preliminary data.</text>
</comment>
<accession>A0A3P2A8R1</accession>
<dbReference type="EMBL" id="RQYF01000042">
    <property type="protein sequence ID" value="RRD89993.1"/>
    <property type="molecule type" value="Genomic_DNA"/>
</dbReference>
<sequence length="92" mass="10669">MNKGMKEPGQMLSENGAVYGETEFSAQLPKAQQEEKVWQLIAEGFAINFVRFTPQTVVPENKRSWKGGGHMYSFDYAYKLKSVRDWLFMQQK</sequence>
<dbReference type="RefSeq" id="WP_125239450.1">
    <property type="nucleotide sequence ID" value="NZ_RQYF01000042.1"/>
</dbReference>
<keyword evidence="2" id="KW-1185">Reference proteome</keyword>
<reference evidence="1 2" key="1">
    <citation type="submission" date="2018-11" db="EMBL/GenBank/DDBJ databases">
        <title>Genomes From Bacteria Associated with the Canine Oral Cavity: a Test Case for Automated Genome-Based Taxonomic Assignment.</title>
        <authorList>
            <person name="Coil D.A."/>
            <person name="Jospin G."/>
            <person name="Darling A.E."/>
            <person name="Wallis C."/>
            <person name="Davis I.J."/>
            <person name="Harris S."/>
            <person name="Eisen J.A."/>
            <person name="Holcombe L.J."/>
            <person name="O'Flynn C."/>
        </authorList>
    </citation>
    <scope>NUCLEOTIDE SEQUENCE [LARGE SCALE GENOMIC DNA]</scope>
    <source>
        <strain evidence="1 2">OH1047_COT-310</strain>
    </source>
</reference>
<name>A0A3P2A8R1_9BACE</name>
<proteinExistence type="predicted"/>
<evidence type="ECO:0000313" key="1">
    <source>
        <dbReference type="EMBL" id="RRD89993.1"/>
    </source>
</evidence>
<dbReference type="AlphaFoldDB" id="A0A3P2A8R1"/>
<gene>
    <name evidence="1" type="ORF">EII33_09075</name>
</gene>
<evidence type="ECO:0000313" key="2">
    <source>
        <dbReference type="Proteomes" id="UP000279562"/>
    </source>
</evidence>
<organism evidence="1 2">
    <name type="scientific">Prevotella heparinolytica</name>
    <dbReference type="NCBI Taxonomy" id="28113"/>
    <lineage>
        <taxon>Bacteria</taxon>
        <taxon>Pseudomonadati</taxon>
        <taxon>Bacteroidota</taxon>
        <taxon>Bacteroidia</taxon>
        <taxon>Bacteroidales</taxon>
        <taxon>Bacteroidaceae</taxon>
        <taxon>Bacteroides</taxon>
    </lineage>
</organism>
<dbReference type="Proteomes" id="UP000279562">
    <property type="component" value="Unassembled WGS sequence"/>
</dbReference>